<dbReference type="InterPro" id="IPR052021">
    <property type="entry name" value="Type-I_RS_S_subunit"/>
</dbReference>
<dbReference type="SUPFAM" id="SSF116734">
    <property type="entry name" value="DNA methylase specificity domain"/>
    <property type="match status" value="2"/>
</dbReference>
<gene>
    <name evidence="5" type="ORF">DC094_17345</name>
</gene>
<comment type="caution">
    <text evidence="5">The sequence shown here is derived from an EMBL/GenBank/DDBJ whole genome shotgun (WGS) entry which is preliminary data.</text>
</comment>
<evidence type="ECO:0000256" key="2">
    <source>
        <dbReference type="ARBA" id="ARBA00022747"/>
    </source>
</evidence>
<feature type="domain" description="Type I restriction modification DNA specificity" evidence="4">
    <location>
        <begin position="272"/>
        <end position="422"/>
    </location>
</feature>
<keyword evidence="6" id="KW-1185">Reference proteome</keyword>
<dbReference type="RefSeq" id="WP_116688392.1">
    <property type="nucleotide sequence ID" value="NZ_CAWNYD010000009.1"/>
</dbReference>
<reference evidence="5 6" key="1">
    <citation type="submission" date="2018-04" db="EMBL/GenBank/DDBJ databases">
        <title>Thalassorhabdus spongiae gen. nov., sp. nov., isolated from a marine sponge in South-West Iceland.</title>
        <authorList>
            <person name="Knobloch S."/>
            <person name="Daussin A."/>
            <person name="Johannsson R."/>
            <person name="Marteinsson V.T."/>
        </authorList>
    </citation>
    <scope>NUCLEOTIDE SEQUENCE [LARGE SCALE GENOMIC DNA]</scope>
    <source>
        <strain evidence="5 6">Hp12</strain>
    </source>
</reference>
<protein>
    <submittedName>
        <fullName evidence="5">Restriction endonuclease subunit S</fullName>
    </submittedName>
</protein>
<dbReference type="Proteomes" id="UP000244906">
    <property type="component" value="Unassembled WGS sequence"/>
</dbReference>
<name>A0A2V1GT08_9GAMM</name>
<dbReference type="InterPro" id="IPR000055">
    <property type="entry name" value="Restrct_endonuc_typeI_TRD"/>
</dbReference>
<comment type="similarity">
    <text evidence="1">Belongs to the type-I restriction system S methylase family.</text>
</comment>
<evidence type="ECO:0000256" key="3">
    <source>
        <dbReference type="ARBA" id="ARBA00023125"/>
    </source>
</evidence>
<evidence type="ECO:0000256" key="1">
    <source>
        <dbReference type="ARBA" id="ARBA00010923"/>
    </source>
</evidence>
<evidence type="ECO:0000259" key="4">
    <source>
        <dbReference type="Pfam" id="PF01420"/>
    </source>
</evidence>
<dbReference type="Pfam" id="PF01420">
    <property type="entry name" value="Methylase_S"/>
    <property type="match status" value="2"/>
</dbReference>
<sequence>MGSDVPVYTVEELIESGILEKPLDGNHGGTHPKGSDFVDSGIPFIMASDLVKGNIDTIGCKFISAEQANSLRKGFSKTGDVLISHKATIGRTALVGAIDTDFVMLTPQVTYYRVKNYSKLNNKYLKYYFDSRTFQDLLNLWAGGGSTRAYLGITGQRKLPIQVPEINVQERIVDILDPLDRKIQLNQQTNQTLENMAQALFKSWFVDFDPVIDNALAAGNAVPPALEARAEQRRAVHAADKADNAAPAPLPQAIRQLFPASFVLDAEMGWIPQGWKSRSIGSVVDLAYGKSLPAKIREPGPYPVYGSGGVSGYHKEAMCDGPGVVVGRKGTVGSVYWVPNNFFPIDTVFYVKPKIELPLYWLYQKLSHMDIAALSADSAVPGVNRNAIFSISWTIPSTGVLEEYWKILDGNVQKKIQIDEQNKTLTKLRDTLLPKLISGELRIPEVPDSVA</sequence>
<evidence type="ECO:0000313" key="6">
    <source>
        <dbReference type="Proteomes" id="UP000244906"/>
    </source>
</evidence>
<accession>A0A2V1GT08</accession>
<organism evidence="5 6">
    <name type="scientific">Pelagibaculum spongiae</name>
    <dbReference type="NCBI Taxonomy" id="2080658"/>
    <lineage>
        <taxon>Bacteria</taxon>
        <taxon>Pseudomonadati</taxon>
        <taxon>Pseudomonadota</taxon>
        <taxon>Gammaproteobacteria</taxon>
        <taxon>Oceanospirillales</taxon>
        <taxon>Pelagibaculum</taxon>
    </lineage>
</organism>
<keyword evidence="5" id="KW-0255">Endonuclease</keyword>
<dbReference type="PANTHER" id="PTHR30408">
    <property type="entry name" value="TYPE-1 RESTRICTION ENZYME ECOKI SPECIFICITY PROTEIN"/>
    <property type="match status" value="1"/>
</dbReference>
<dbReference type="OrthoDB" id="9798929at2"/>
<evidence type="ECO:0000313" key="5">
    <source>
        <dbReference type="EMBL" id="PVZ65651.1"/>
    </source>
</evidence>
<keyword evidence="5" id="KW-0378">Hydrolase</keyword>
<keyword evidence="5" id="KW-0540">Nuclease</keyword>
<proteinExistence type="inferred from homology"/>
<dbReference type="AlphaFoldDB" id="A0A2V1GT08"/>
<dbReference type="CDD" id="cd17267">
    <property type="entry name" value="RMtype1_S_EcoAO83I-TRD1-CR1_like"/>
    <property type="match status" value="1"/>
</dbReference>
<dbReference type="Gene3D" id="3.90.220.20">
    <property type="entry name" value="DNA methylase specificity domains"/>
    <property type="match status" value="2"/>
</dbReference>
<keyword evidence="3" id="KW-0238">DNA-binding</keyword>
<dbReference type="GO" id="GO:0004519">
    <property type="term" value="F:endonuclease activity"/>
    <property type="evidence" value="ECO:0007669"/>
    <property type="project" value="UniProtKB-KW"/>
</dbReference>
<dbReference type="GO" id="GO:0003677">
    <property type="term" value="F:DNA binding"/>
    <property type="evidence" value="ECO:0007669"/>
    <property type="project" value="UniProtKB-KW"/>
</dbReference>
<dbReference type="GO" id="GO:0009307">
    <property type="term" value="P:DNA restriction-modification system"/>
    <property type="evidence" value="ECO:0007669"/>
    <property type="project" value="UniProtKB-KW"/>
</dbReference>
<feature type="domain" description="Type I restriction modification DNA specificity" evidence="4">
    <location>
        <begin position="43"/>
        <end position="195"/>
    </location>
</feature>
<dbReference type="PANTHER" id="PTHR30408:SF13">
    <property type="entry name" value="TYPE I RESTRICTION ENZYME HINDI SPECIFICITY SUBUNIT"/>
    <property type="match status" value="1"/>
</dbReference>
<dbReference type="EMBL" id="QDDL01000009">
    <property type="protein sequence ID" value="PVZ65651.1"/>
    <property type="molecule type" value="Genomic_DNA"/>
</dbReference>
<dbReference type="InterPro" id="IPR044946">
    <property type="entry name" value="Restrct_endonuc_typeI_TRD_sf"/>
</dbReference>
<keyword evidence="2" id="KW-0680">Restriction system</keyword>